<feature type="signal peptide" evidence="5">
    <location>
        <begin position="1"/>
        <end position="18"/>
    </location>
</feature>
<dbReference type="PANTHER" id="PTHR36985:SF1">
    <property type="entry name" value="TRANSLOCATION AND ASSEMBLY MODULE SUBUNIT TAMB"/>
    <property type="match status" value="1"/>
</dbReference>
<protein>
    <submittedName>
        <fullName evidence="7">Translocation and assembly module protein TamB</fullName>
    </submittedName>
</protein>
<keyword evidence="4" id="KW-0472">Membrane</keyword>
<keyword evidence="2" id="KW-0812">Transmembrane</keyword>
<evidence type="ECO:0000259" key="6">
    <source>
        <dbReference type="Pfam" id="PF04357"/>
    </source>
</evidence>
<comment type="subcellular location">
    <subcellularLocation>
        <location evidence="1">Membrane</location>
        <topology evidence="1">Single-pass membrane protein</topology>
    </subcellularLocation>
</comment>
<dbReference type="AlphaFoldDB" id="A0AAX1UNQ0"/>
<dbReference type="PANTHER" id="PTHR36985">
    <property type="entry name" value="TRANSLOCATION AND ASSEMBLY MODULE SUBUNIT TAMB"/>
    <property type="match status" value="1"/>
</dbReference>
<dbReference type="Proteomes" id="UP000266305">
    <property type="component" value="Unassembled WGS sequence"/>
</dbReference>
<evidence type="ECO:0000256" key="3">
    <source>
        <dbReference type="ARBA" id="ARBA00022989"/>
    </source>
</evidence>
<evidence type="ECO:0000256" key="1">
    <source>
        <dbReference type="ARBA" id="ARBA00004167"/>
    </source>
</evidence>
<dbReference type="GO" id="GO:0005886">
    <property type="term" value="C:plasma membrane"/>
    <property type="evidence" value="ECO:0007669"/>
    <property type="project" value="InterPro"/>
</dbReference>
<reference evidence="7 8" key="1">
    <citation type="submission" date="2018-08" db="EMBL/GenBank/DDBJ databases">
        <title>Draft genome sequence of Rhodobacter sphaeroides FY.</title>
        <authorList>
            <person name="Rayyan A."/>
            <person name="Meyer T.E."/>
            <person name="Kyndt J.A."/>
        </authorList>
    </citation>
    <scope>NUCLEOTIDE SEQUENCE [LARGE SCALE GENOMIC DNA]</scope>
    <source>
        <strain evidence="7 8">FY</strain>
    </source>
</reference>
<dbReference type="EMBL" id="QWGP01000004">
    <property type="protein sequence ID" value="RHZ96847.1"/>
    <property type="molecule type" value="Genomic_DNA"/>
</dbReference>
<organism evidence="7 8">
    <name type="scientific">Cereibacter sphaeroides</name>
    <name type="common">Rhodobacter sphaeroides</name>
    <dbReference type="NCBI Taxonomy" id="1063"/>
    <lineage>
        <taxon>Bacteria</taxon>
        <taxon>Pseudomonadati</taxon>
        <taxon>Pseudomonadota</taxon>
        <taxon>Alphaproteobacteria</taxon>
        <taxon>Rhodobacterales</taxon>
        <taxon>Paracoccaceae</taxon>
        <taxon>Cereibacter</taxon>
    </lineage>
</organism>
<name>A0AAX1UNQ0_CERSP</name>
<keyword evidence="5" id="KW-0732">Signal</keyword>
<feature type="chain" id="PRO_5043925951" evidence="5">
    <location>
        <begin position="19"/>
        <end position="1276"/>
    </location>
</feature>
<evidence type="ECO:0000256" key="5">
    <source>
        <dbReference type="SAM" id="SignalP"/>
    </source>
</evidence>
<comment type="caution">
    <text evidence="7">The sequence shown here is derived from an EMBL/GenBank/DDBJ whole genome shotgun (WGS) entry which is preliminary data.</text>
</comment>
<dbReference type="Pfam" id="PF04357">
    <property type="entry name" value="TamB"/>
    <property type="match status" value="1"/>
</dbReference>
<evidence type="ECO:0000256" key="2">
    <source>
        <dbReference type="ARBA" id="ARBA00022692"/>
    </source>
</evidence>
<dbReference type="GO" id="GO:0097347">
    <property type="term" value="C:TAM protein secretion complex"/>
    <property type="evidence" value="ECO:0007669"/>
    <property type="project" value="TreeGrafter"/>
</dbReference>
<evidence type="ECO:0000313" key="8">
    <source>
        <dbReference type="Proteomes" id="UP000266305"/>
    </source>
</evidence>
<dbReference type="GO" id="GO:0009306">
    <property type="term" value="P:protein secretion"/>
    <property type="evidence" value="ECO:0007669"/>
    <property type="project" value="InterPro"/>
</dbReference>
<feature type="domain" description="Translocation and assembly module TamB C-terminal" evidence="6">
    <location>
        <begin position="927"/>
        <end position="1276"/>
    </location>
</feature>
<proteinExistence type="predicted"/>
<dbReference type="RefSeq" id="WP_118999469.1">
    <property type="nucleotide sequence ID" value="NZ_QWGP01000004.1"/>
</dbReference>
<gene>
    <name evidence="7" type="ORF">D1114_05130</name>
</gene>
<accession>A0AAX1UNQ0</accession>
<sequence>MRIILFLLWLLLPVAAFAQSAEEDRGFLQGLIEDNLSSAGREVRIEGFRGALSSRATVERLTIADDQGIWLTLNKVVLDWSRSALLSGRLSVSELSADEILLERLPVADESVDVPSPEARDFALPELPVAVEIGRIAADRLVLGETVLGTPVEATLEASGSLAGGSGQAQLLARRTDGPQGELRLTTSFSNADRQLALDLALIEADDGIAATLMDLPGRPPLELTVQGQGPLSNYAADIRLVTDGEERLAGRVTLQGDAAQGRQFAAELGGNVVPLFLPQYADFFGPDVQLDVAGTRATDGRLDLNRLNLSTRALQLQGALVVAADGLPERIALTGRIASEDGRPVLLPLSGPETRVGRVDLDVAYDAAEGETWTARLLVAGLDRPDFAAERFSLDGSGRIARTDGGTSTVSGRLTYAAEGLAPADPDLATALGPRIAGAADFSWTEGVDGLRLPTLTLDGSDYGLAADLTLEGLTSGLAVSGEADLRFEDLARFSGLAGRPLSGQGEGTVSGTYAALTGAIDAEASITGTDLALGQAELDNLLKGTSTIEASLIRDTTGTRLRTLRIAAQSLTATASGTLASAGSDIAAQLAFADLSVLGPAYDGRLEADARFTGTPEAGQISIQANGRDLRVGQPQVDGLLAGTSTIDIAGRLDQGALVLERARVNARTLTLTAAGRLATEGSDLTADLNFSDLSPLGAGYGGALSAKATFKGTPENATITADARATNLRIGQSQADALLRGESTLSAQVRLENGAIRVDRAALRNPQLTVTADGSVAGADRNLTLDARLSNLALVVPQFPGPLTVQGTAQSQGTSYRLDLRARGPGGIDLRAQGTAAGDFSTVDVGVTGSAQAALANPFIEPRNVEGPIRFDLRVNGQPALSSVSGTVSLAGGRFADQDLGLVIERLQADARLAGGRATLDVQGRPAAGGRLALTGNIGLEAPFAADLALEIRRAVLRDPELYETTASGRITVQGPLTGGAQIAGRIDLEETELRIPSTGFGGANGLPDLQHRNEPAAVRTTRARAGLLDDGSGGSGGRDSRPFELNLLISSPDRIFIRGRGLDAELGGQLLVSGTTANVVPSGAFNLIRGRLDILGKRLTLSEAQLLLEGDFVPYIRVVASTENDGITTSVVIQGRADEPDVSFTSTPELPEEEVISRLLFGRGLDTISPLQAAQLASAVATLAGRGGEGVIGRLRQGFGLDDLDVATDADGGTSVRAGKYISENVYTQVEVDQQGQSQINLNLDVTPSVKLRGSVGTEGDTSIGIFIERDY</sequence>
<evidence type="ECO:0000256" key="4">
    <source>
        <dbReference type="ARBA" id="ARBA00023136"/>
    </source>
</evidence>
<keyword evidence="3" id="KW-1133">Transmembrane helix</keyword>
<evidence type="ECO:0000313" key="7">
    <source>
        <dbReference type="EMBL" id="RHZ96847.1"/>
    </source>
</evidence>
<dbReference type="InterPro" id="IPR007452">
    <property type="entry name" value="TamB_C"/>
</dbReference>